<organism evidence="2 3">
    <name type="scientific">Pseudonocardia acidicola</name>
    <dbReference type="NCBI Taxonomy" id="2724939"/>
    <lineage>
        <taxon>Bacteria</taxon>
        <taxon>Bacillati</taxon>
        <taxon>Actinomycetota</taxon>
        <taxon>Actinomycetes</taxon>
        <taxon>Pseudonocardiales</taxon>
        <taxon>Pseudonocardiaceae</taxon>
        <taxon>Pseudonocardia</taxon>
    </lineage>
</organism>
<evidence type="ECO:0000313" key="2">
    <source>
        <dbReference type="EMBL" id="NMH95874.1"/>
    </source>
</evidence>
<evidence type="ECO:0000313" key="3">
    <source>
        <dbReference type="Proteomes" id="UP000820669"/>
    </source>
</evidence>
<proteinExistence type="predicted"/>
<dbReference type="EMBL" id="JAAXLA010000001">
    <property type="protein sequence ID" value="NMH95874.1"/>
    <property type="molecule type" value="Genomic_DNA"/>
</dbReference>
<dbReference type="Proteomes" id="UP000820669">
    <property type="component" value="Unassembled WGS sequence"/>
</dbReference>
<keyword evidence="3" id="KW-1185">Reference proteome</keyword>
<protein>
    <submittedName>
        <fullName evidence="2">Uncharacterized protein</fullName>
    </submittedName>
</protein>
<feature type="region of interest" description="Disordered" evidence="1">
    <location>
        <begin position="1"/>
        <end position="67"/>
    </location>
</feature>
<gene>
    <name evidence="2" type="ORF">HF526_00810</name>
</gene>
<evidence type="ECO:0000256" key="1">
    <source>
        <dbReference type="SAM" id="MobiDB-lite"/>
    </source>
</evidence>
<feature type="compositionally biased region" description="Low complexity" evidence="1">
    <location>
        <begin position="27"/>
        <end position="58"/>
    </location>
</feature>
<reference evidence="2 3" key="1">
    <citation type="submission" date="2020-04" db="EMBL/GenBank/DDBJ databases">
        <authorList>
            <person name="Klaysubun C."/>
            <person name="Duangmal K."/>
            <person name="Lipun K."/>
        </authorList>
    </citation>
    <scope>NUCLEOTIDE SEQUENCE [LARGE SCALE GENOMIC DNA]</scope>
    <source>
        <strain evidence="2 3">K10HN5</strain>
    </source>
</reference>
<comment type="caution">
    <text evidence="2">The sequence shown here is derived from an EMBL/GenBank/DDBJ whole genome shotgun (WGS) entry which is preliminary data.</text>
</comment>
<sequence>MTPAEDLGGPRWIGAQRGGNVAKTNPKQTSAKVAKAASKVLQSKASPAAKSAAGSALAQTRPSKKKK</sequence>
<name>A0ABX1S2U2_9PSEU</name>
<accession>A0ABX1S2U2</accession>